<dbReference type="EMBL" id="JBBKAJ010000022">
    <property type="protein sequence ID" value="MEJ8635495.1"/>
    <property type="molecule type" value="Genomic_DNA"/>
</dbReference>
<dbReference type="Proteomes" id="UP001377168">
    <property type="component" value="Unassembled WGS sequence"/>
</dbReference>
<sequence length="218" mass="23819">MHGHGYAPPQPGTPSSAVLVTLRVLFVALALLTCGLLAWGTMLRIAVMRRRRMDWLLFWLSLALSITAFVVIGVFGSETEVNAAKEAEPGPVDYVCLAVLFGMALGVPVHYLVADIRHFQQPRPAWNAYGPPAHPVGHPVQSTPPPPVTPAPGYGYPPAQPIPPQQPHQAQQPHRTPPPHPAPQPQGQPHTPSDKPRIDQVRAELDELSDYLRKEQGR</sequence>
<comment type="caution">
    <text evidence="1">The sequence shown here is derived from an EMBL/GenBank/DDBJ whole genome shotgun (WGS) entry which is preliminary data.</text>
</comment>
<evidence type="ECO:0000313" key="1">
    <source>
        <dbReference type="EMBL" id="MEJ8635495.1"/>
    </source>
</evidence>
<reference evidence="1" key="1">
    <citation type="submission" date="2024-03" db="EMBL/GenBank/DDBJ databases">
        <title>Novel Streptomyces species of biotechnological and ecological value are a feature of Machair soil.</title>
        <authorList>
            <person name="Prole J.R."/>
            <person name="Goodfellow M."/>
            <person name="Allenby N."/>
            <person name="Ward A.C."/>
        </authorList>
    </citation>
    <scope>NUCLEOTIDE SEQUENCE</scope>
    <source>
        <strain evidence="1">MS2.AVA.5</strain>
    </source>
</reference>
<gene>
    <name evidence="1" type="ORF">WKI67_19135</name>
</gene>
<protein>
    <submittedName>
        <fullName evidence="1">Uncharacterized protein</fullName>
    </submittedName>
</protein>
<keyword evidence="2" id="KW-1185">Reference proteome</keyword>
<evidence type="ECO:0000313" key="2">
    <source>
        <dbReference type="Proteomes" id="UP001377168"/>
    </source>
</evidence>
<accession>A0ACC6PVK4</accession>
<organism evidence="1 2">
    <name type="scientific">Streptomyces achmelvichensis</name>
    <dbReference type="NCBI Taxonomy" id="3134111"/>
    <lineage>
        <taxon>Bacteria</taxon>
        <taxon>Bacillati</taxon>
        <taxon>Actinomycetota</taxon>
        <taxon>Actinomycetes</taxon>
        <taxon>Kitasatosporales</taxon>
        <taxon>Streptomycetaceae</taxon>
        <taxon>Streptomyces</taxon>
    </lineage>
</organism>
<name>A0ACC6PVK4_9ACTN</name>
<proteinExistence type="predicted"/>